<feature type="region of interest" description="Disordered" evidence="3">
    <location>
        <begin position="95"/>
        <end position="158"/>
    </location>
</feature>
<dbReference type="HAMAP" id="MF_00025">
    <property type="entry name" value="RNApol_Rpo5_RPB5"/>
    <property type="match status" value="1"/>
</dbReference>
<feature type="compositionally biased region" description="Basic residues" evidence="3">
    <location>
        <begin position="142"/>
        <end position="158"/>
    </location>
</feature>
<keyword evidence="1 2" id="KW-0804">Transcription</keyword>
<dbReference type="GO" id="GO:0000428">
    <property type="term" value="C:DNA-directed RNA polymerase complex"/>
    <property type="evidence" value="ECO:0007669"/>
    <property type="project" value="UniProtKB-KW"/>
</dbReference>
<dbReference type="InterPro" id="IPR000783">
    <property type="entry name" value="RNA_pol_subH/Rpb5_C"/>
</dbReference>
<accession>A0A2R6B1R4</accession>
<comment type="similarity">
    <text evidence="2">Belongs to the archaeal Rpo5/eukaryotic RPB5 RNA polymerase subunit family.</text>
</comment>
<comment type="subunit">
    <text evidence="2">Part of the RNA polymerase complex.</text>
</comment>
<proteinExistence type="inferred from homology"/>
<dbReference type="GO" id="GO:0005737">
    <property type="term" value="C:cytoplasm"/>
    <property type="evidence" value="ECO:0007669"/>
    <property type="project" value="UniProtKB-SubCell"/>
</dbReference>
<dbReference type="GO" id="GO:0006362">
    <property type="term" value="P:transcription elongation by RNA polymerase I"/>
    <property type="evidence" value="ECO:0007669"/>
    <property type="project" value="TreeGrafter"/>
</dbReference>
<evidence type="ECO:0000313" key="6">
    <source>
        <dbReference type="Proteomes" id="UP000240322"/>
    </source>
</evidence>
<evidence type="ECO:0000256" key="2">
    <source>
        <dbReference type="HAMAP-Rule" id="MF_00025"/>
    </source>
</evidence>
<dbReference type="Pfam" id="PF01191">
    <property type="entry name" value="RNA_pol_Rpb5_C"/>
    <property type="match status" value="1"/>
</dbReference>
<comment type="subcellular location">
    <subcellularLocation>
        <location evidence="2">Cytoplasm</location>
    </subcellularLocation>
</comment>
<dbReference type="PANTHER" id="PTHR10535">
    <property type="entry name" value="DNA-DIRECTED RNA POLYMERASES I, II, AND III SUBUNIT RPABC1"/>
    <property type="match status" value="1"/>
</dbReference>
<comment type="catalytic activity">
    <reaction evidence="2">
        <text>RNA(n) + a ribonucleoside 5'-triphosphate = RNA(n+1) + diphosphate</text>
        <dbReference type="Rhea" id="RHEA:21248"/>
        <dbReference type="Rhea" id="RHEA-COMP:14527"/>
        <dbReference type="Rhea" id="RHEA-COMP:17342"/>
        <dbReference type="ChEBI" id="CHEBI:33019"/>
        <dbReference type="ChEBI" id="CHEBI:61557"/>
        <dbReference type="ChEBI" id="CHEBI:140395"/>
        <dbReference type="EC" id="2.7.7.6"/>
    </reaction>
</comment>
<evidence type="ECO:0000256" key="3">
    <source>
        <dbReference type="SAM" id="MobiDB-lite"/>
    </source>
</evidence>
<dbReference type="PANTHER" id="PTHR10535:SF0">
    <property type="entry name" value="DNA-DIRECTED RNA POLYMERASES I, II, AND III SUBUNIT RPABC1"/>
    <property type="match status" value="1"/>
</dbReference>
<dbReference type="GO" id="GO:0006366">
    <property type="term" value="P:transcription by RNA polymerase II"/>
    <property type="evidence" value="ECO:0007669"/>
    <property type="project" value="TreeGrafter"/>
</dbReference>
<organism evidence="5 6">
    <name type="scientific">Candidatus Marsarchaeota G2 archaeon OSP_D</name>
    <dbReference type="NCBI Taxonomy" id="1978157"/>
    <lineage>
        <taxon>Archaea</taxon>
        <taxon>Candidatus Marsarchaeota</taxon>
        <taxon>Candidatus Marsarchaeota group 2</taxon>
    </lineage>
</organism>
<name>A0A2R6B1R4_9ARCH</name>
<dbReference type="EC" id="2.7.7.6" evidence="2"/>
<comment type="function">
    <text evidence="2">DNA-dependent RNA polymerase (RNAP) catalyzes the transcription of DNA into RNA using the four ribonucleoside triphosphates as substrates.</text>
</comment>
<dbReference type="Gene3D" id="3.90.940.20">
    <property type="entry name" value="RPB5-like RNA polymerase subunit"/>
    <property type="match status" value="1"/>
</dbReference>
<sequence>MILCVLHDLFGVLVLSGNNKFTHVLVPRHEVLSKEESERLLKELGVKVWQLPRIAQDDPAIRDLNVDVGQIVRVIRSSGLIGEYEVYRLVVPSFSQKSTSQKKEASGEAGSAKEGVGAKPAKRVKKGSKKATDTKKVEAKASRAKKGSSAKSSRKRKE</sequence>
<feature type="compositionally biased region" description="Basic and acidic residues" evidence="3">
    <location>
        <begin position="130"/>
        <end position="141"/>
    </location>
</feature>
<gene>
    <name evidence="2" type="primary">rpo5</name>
    <name evidence="2" type="synonym">rpoH</name>
    <name evidence="5" type="ORF">B9Q03_00635</name>
</gene>
<evidence type="ECO:0000313" key="5">
    <source>
        <dbReference type="EMBL" id="PSN92582.1"/>
    </source>
</evidence>
<protein>
    <recommendedName>
        <fullName evidence="2">DNA-directed RNA polymerase subunit Rpo5</fullName>
        <ecNumber evidence="2">2.7.7.6</ecNumber>
    </recommendedName>
    <alternativeName>
        <fullName evidence="2">DNA-directed RNA polymerase subunit H</fullName>
    </alternativeName>
</protein>
<dbReference type="GO" id="GO:0042797">
    <property type="term" value="P:tRNA transcription by RNA polymerase III"/>
    <property type="evidence" value="ECO:0007669"/>
    <property type="project" value="TreeGrafter"/>
</dbReference>
<dbReference type="GO" id="GO:0003677">
    <property type="term" value="F:DNA binding"/>
    <property type="evidence" value="ECO:0007669"/>
    <property type="project" value="InterPro"/>
</dbReference>
<reference evidence="5 6" key="1">
    <citation type="submission" date="2017-04" db="EMBL/GenBank/DDBJ databases">
        <title>Novel microbial lineages endemic to geothermal iron-oxide mats fill important gaps in the evolutionary history of Archaea.</title>
        <authorList>
            <person name="Jay Z.J."/>
            <person name="Beam J.P."/>
            <person name="Dlakic M."/>
            <person name="Rusch D.B."/>
            <person name="Kozubal M.A."/>
            <person name="Inskeep W.P."/>
        </authorList>
    </citation>
    <scope>NUCLEOTIDE SEQUENCE [LARGE SCALE GENOMIC DNA]</scope>
    <source>
        <strain evidence="5">OSP_D</strain>
    </source>
</reference>
<evidence type="ECO:0000259" key="4">
    <source>
        <dbReference type="Pfam" id="PF01191"/>
    </source>
</evidence>
<keyword evidence="2" id="KW-0963">Cytoplasm</keyword>
<dbReference type="InterPro" id="IPR014381">
    <property type="entry name" value="Arch_Rpo5/euc_Rpb5"/>
</dbReference>
<dbReference type="NCBIfam" id="NF007129">
    <property type="entry name" value="PRK09570.1"/>
    <property type="match status" value="1"/>
</dbReference>
<keyword evidence="2" id="KW-0240">DNA-directed RNA polymerase</keyword>
<dbReference type="GO" id="GO:0003899">
    <property type="term" value="F:DNA-directed RNA polymerase activity"/>
    <property type="evidence" value="ECO:0007669"/>
    <property type="project" value="UniProtKB-UniRule"/>
</dbReference>
<dbReference type="EMBL" id="NEXE01000002">
    <property type="protein sequence ID" value="PSN92582.1"/>
    <property type="molecule type" value="Genomic_DNA"/>
</dbReference>
<comment type="caution">
    <text evidence="5">The sequence shown here is derived from an EMBL/GenBank/DDBJ whole genome shotgun (WGS) entry which is preliminary data.</text>
</comment>
<keyword evidence="2" id="KW-0548">Nucleotidyltransferase</keyword>
<feature type="domain" description="RNA polymerase subunit H/Rpb5 C-terminal" evidence="4">
    <location>
        <begin position="22"/>
        <end position="90"/>
    </location>
</feature>
<keyword evidence="2" id="KW-0808">Transferase</keyword>
<dbReference type="SUPFAM" id="SSF55287">
    <property type="entry name" value="RPB5-like RNA polymerase subunit"/>
    <property type="match status" value="1"/>
</dbReference>
<dbReference type="InterPro" id="IPR035913">
    <property type="entry name" value="RPB5-like_sf"/>
</dbReference>
<dbReference type="AlphaFoldDB" id="A0A2R6B1R4"/>
<dbReference type="Proteomes" id="UP000240322">
    <property type="component" value="Unassembled WGS sequence"/>
</dbReference>
<evidence type="ECO:0000256" key="1">
    <source>
        <dbReference type="ARBA" id="ARBA00023163"/>
    </source>
</evidence>
<feature type="compositionally biased region" description="Basic residues" evidence="3">
    <location>
        <begin position="120"/>
        <end position="129"/>
    </location>
</feature>